<keyword evidence="1" id="KW-1133">Transmembrane helix</keyword>
<dbReference type="AlphaFoldDB" id="A0ABD5QI51"/>
<dbReference type="InterPro" id="IPR036388">
    <property type="entry name" value="WH-like_DNA-bd_sf"/>
</dbReference>
<proteinExistence type="predicted"/>
<evidence type="ECO:0000313" key="3">
    <source>
        <dbReference type="EMBL" id="MFC4989373.1"/>
    </source>
</evidence>
<comment type="caution">
    <text evidence="3">The sequence shown here is derived from an EMBL/GenBank/DDBJ whole genome shotgun (WGS) entry which is preliminary data.</text>
</comment>
<feature type="transmembrane region" description="Helical" evidence="1">
    <location>
        <begin position="138"/>
        <end position="157"/>
    </location>
</feature>
<accession>A0ABD5QI51</accession>
<keyword evidence="1" id="KW-0472">Membrane</keyword>
<protein>
    <submittedName>
        <fullName evidence="3">ArsR family transcriptional regulator</fullName>
    </submittedName>
</protein>
<organism evidence="3 4">
    <name type="scientific">Saliphagus infecundisoli</name>
    <dbReference type="NCBI Taxonomy" id="1849069"/>
    <lineage>
        <taxon>Archaea</taxon>
        <taxon>Methanobacteriati</taxon>
        <taxon>Methanobacteriota</taxon>
        <taxon>Stenosarchaea group</taxon>
        <taxon>Halobacteria</taxon>
        <taxon>Halobacteriales</taxon>
        <taxon>Natrialbaceae</taxon>
        <taxon>Saliphagus</taxon>
    </lineage>
</organism>
<keyword evidence="4" id="KW-1185">Reference proteome</keyword>
<dbReference type="EMBL" id="JBHSJG010000047">
    <property type="protein sequence ID" value="MFC4989373.1"/>
    <property type="molecule type" value="Genomic_DNA"/>
</dbReference>
<dbReference type="Gene3D" id="1.10.10.10">
    <property type="entry name" value="Winged helix-like DNA-binding domain superfamily/Winged helix DNA-binding domain"/>
    <property type="match status" value="1"/>
</dbReference>
<gene>
    <name evidence="3" type="ORF">ACFPFO_16745</name>
</gene>
<dbReference type="Proteomes" id="UP001595925">
    <property type="component" value="Unassembled WGS sequence"/>
</dbReference>
<evidence type="ECO:0000256" key="1">
    <source>
        <dbReference type="SAM" id="Phobius"/>
    </source>
</evidence>
<dbReference type="InterPro" id="IPR055768">
    <property type="entry name" value="DUF7344"/>
</dbReference>
<dbReference type="Pfam" id="PF24035">
    <property type="entry name" value="DUF7344"/>
    <property type="match status" value="1"/>
</dbReference>
<feature type="domain" description="DUF7344" evidence="2">
    <location>
        <begin position="34"/>
        <end position="113"/>
    </location>
</feature>
<reference evidence="3 4" key="1">
    <citation type="journal article" date="2019" name="Int. J. Syst. Evol. Microbiol.">
        <title>The Global Catalogue of Microorganisms (GCM) 10K type strain sequencing project: providing services to taxonomists for standard genome sequencing and annotation.</title>
        <authorList>
            <consortium name="The Broad Institute Genomics Platform"/>
            <consortium name="The Broad Institute Genome Sequencing Center for Infectious Disease"/>
            <person name="Wu L."/>
            <person name="Ma J."/>
        </authorList>
    </citation>
    <scope>NUCLEOTIDE SEQUENCE [LARGE SCALE GENOMIC DNA]</scope>
    <source>
        <strain evidence="3 4">CGMCC 1.15824</strain>
    </source>
</reference>
<dbReference type="RefSeq" id="WP_114578389.1">
    <property type="nucleotide sequence ID" value="NZ_JAIVEF010000017.1"/>
</dbReference>
<sequence length="200" mass="22738">MPVLDFDSTDELPEEIRDTVDAPSQDQLSKDVIFDLLKNRRRRQVLAYLQEADETITLSELAEEIAAWENDIEVRELKSDQRKRVYVALYQTHLPKMDDAGVIDYNKDRGLITLSENADSLQEYLTIVQKRPDRWSQWYALVSSGGMVWMAGAYLSIPVLSIATIHLVSGLVVSALVLSSVTHFLASNQTKLRINERASR</sequence>
<feature type="transmembrane region" description="Helical" evidence="1">
    <location>
        <begin position="163"/>
        <end position="186"/>
    </location>
</feature>
<keyword evidence="1" id="KW-0812">Transmembrane</keyword>
<name>A0ABD5QI51_9EURY</name>
<evidence type="ECO:0000259" key="2">
    <source>
        <dbReference type="Pfam" id="PF24035"/>
    </source>
</evidence>
<evidence type="ECO:0000313" key="4">
    <source>
        <dbReference type="Proteomes" id="UP001595925"/>
    </source>
</evidence>